<evidence type="ECO:0000259" key="6">
    <source>
        <dbReference type="PROSITE" id="PS50929"/>
    </source>
</evidence>
<name>A0A9X1GEQ4_ENTFC</name>
<dbReference type="SUPFAM" id="SSF90123">
    <property type="entry name" value="ABC transporter transmembrane region"/>
    <property type="match status" value="1"/>
</dbReference>
<dbReference type="GO" id="GO:0140359">
    <property type="term" value="F:ABC-type transporter activity"/>
    <property type="evidence" value="ECO:0007669"/>
    <property type="project" value="InterPro"/>
</dbReference>
<dbReference type="GO" id="GO:0005886">
    <property type="term" value="C:plasma membrane"/>
    <property type="evidence" value="ECO:0007669"/>
    <property type="project" value="UniProtKB-SubCell"/>
</dbReference>
<comment type="caution">
    <text evidence="7">The sequence shown here is derived from an EMBL/GenBank/DDBJ whole genome shotgun (WGS) entry which is preliminary data.</text>
</comment>
<dbReference type="PROSITE" id="PS50929">
    <property type="entry name" value="ABC_TM1F"/>
    <property type="match status" value="1"/>
</dbReference>
<proteinExistence type="predicted"/>
<evidence type="ECO:0000313" key="7">
    <source>
        <dbReference type="EMBL" id="MBX4223919.1"/>
    </source>
</evidence>
<feature type="transmembrane region" description="Helical" evidence="5">
    <location>
        <begin position="23"/>
        <end position="48"/>
    </location>
</feature>
<evidence type="ECO:0000256" key="1">
    <source>
        <dbReference type="ARBA" id="ARBA00004651"/>
    </source>
</evidence>
<keyword evidence="7" id="KW-0547">Nucleotide-binding</keyword>
<protein>
    <submittedName>
        <fullName evidence="7">Peptide ABC transporter ATP-binding protein</fullName>
    </submittedName>
</protein>
<evidence type="ECO:0000256" key="4">
    <source>
        <dbReference type="ARBA" id="ARBA00023136"/>
    </source>
</evidence>
<dbReference type="EMBL" id="JAIFOC010000241">
    <property type="protein sequence ID" value="MBX4223919.1"/>
    <property type="molecule type" value="Genomic_DNA"/>
</dbReference>
<evidence type="ECO:0000256" key="3">
    <source>
        <dbReference type="ARBA" id="ARBA00022989"/>
    </source>
</evidence>
<dbReference type="AlphaFoldDB" id="A0A9X1GEQ4"/>
<dbReference type="Proteomes" id="UP001139644">
    <property type="component" value="Unassembled WGS sequence"/>
</dbReference>
<dbReference type="RefSeq" id="WP_341874915.1">
    <property type="nucleotide sequence ID" value="NZ_JAIFOC010000241.1"/>
</dbReference>
<feature type="transmembrane region" description="Helical" evidence="5">
    <location>
        <begin position="54"/>
        <end position="74"/>
    </location>
</feature>
<reference evidence="7" key="1">
    <citation type="journal article" date="2022" name="J. Anim. Sci.">
        <title>Whole genome sequence analyses-based assessment of virulence potential and antimicrobial susceptibilities and resistance of Enterococcus faecium strains isolated from commercial swine and cattle probiotic products.</title>
        <authorList>
            <person name="Shridhar P.B."/>
            <person name="Amachawadi R.G."/>
            <person name="Tokach M."/>
            <person name="Patel I."/>
            <person name="Gangiredla J."/>
            <person name="Mammel M."/>
            <person name="Nagaraja T.G."/>
        </authorList>
    </citation>
    <scope>NUCLEOTIDE SEQUENCE</scope>
    <source>
        <strain evidence="7">EF215</strain>
    </source>
</reference>
<organism evidence="7 8">
    <name type="scientific">Enterococcus faecium</name>
    <name type="common">Streptococcus faecium</name>
    <dbReference type="NCBI Taxonomy" id="1352"/>
    <lineage>
        <taxon>Bacteria</taxon>
        <taxon>Bacillati</taxon>
        <taxon>Bacillota</taxon>
        <taxon>Bacilli</taxon>
        <taxon>Lactobacillales</taxon>
        <taxon>Enterococcaceae</taxon>
        <taxon>Enterococcus</taxon>
    </lineage>
</organism>
<dbReference type="Gene3D" id="1.20.1560.10">
    <property type="entry name" value="ABC transporter type 1, transmembrane domain"/>
    <property type="match status" value="1"/>
</dbReference>
<accession>A0A9X1GEQ4</accession>
<gene>
    <name evidence="7" type="ORF">KYX88_14275</name>
</gene>
<evidence type="ECO:0000256" key="2">
    <source>
        <dbReference type="ARBA" id="ARBA00022692"/>
    </source>
</evidence>
<keyword evidence="3 5" id="KW-1133">Transmembrane helix</keyword>
<sequence length="76" mass="8398">PMFFYANRKFGAILARFLAVDKIVGALASATLSVFLDVDMVLIVGITLFLQNHILFFITLASIPFYIVAILAFVKS</sequence>
<comment type="subcellular location">
    <subcellularLocation>
        <location evidence="1">Cell membrane</location>
        <topology evidence="1">Multi-pass membrane protein</topology>
    </subcellularLocation>
</comment>
<evidence type="ECO:0000313" key="8">
    <source>
        <dbReference type="Proteomes" id="UP001139644"/>
    </source>
</evidence>
<dbReference type="InterPro" id="IPR011527">
    <property type="entry name" value="ABC1_TM_dom"/>
</dbReference>
<keyword evidence="4 5" id="KW-0472">Membrane</keyword>
<dbReference type="InterPro" id="IPR036640">
    <property type="entry name" value="ABC1_TM_sf"/>
</dbReference>
<feature type="non-terminal residue" evidence="7">
    <location>
        <position position="1"/>
    </location>
</feature>
<dbReference type="Pfam" id="PF00664">
    <property type="entry name" value="ABC_membrane"/>
    <property type="match status" value="1"/>
</dbReference>
<dbReference type="GO" id="GO:0005524">
    <property type="term" value="F:ATP binding"/>
    <property type="evidence" value="ECO:0007669"/>
    <property type="project" value="UniProtKB-KW"/>
</dbReference>
<keyword evidence="7" id="KW-0067">ATP-binding</keyword>
<keyword evidence="2 5" id="KW-0812">Transmembrane</keyword>
<feature type="domain" description="ABC transmembrane type-1" evidence="6">
    <location>
        <begin position="1"/>
        <end position="76"/>
    </location>
</feature>
<evidence type="ECO:0000256" key="5">
    <source>
        <dbReference type="SAM" id="Phobius"/>
    </source>
</evidence>